<dbReference type="AlphaFoldDB" id="A0AAV7LA68"/>
<dbReference type="EMBL" id="JANPWB010000015">
    <property type="protein sequence ID" value="KAJ1087892.1"/>
    <property type="molecule type" value="Genomic_DNA"/>
</dbReference>
<dbReference type="PANTHER" id="PTHR11461:SF51">
    <property type="entry name" value="SERPIN I2"/>
    <property type="match status" value="1"/>
</dbReference>
<dbReference type="SMART" id="SM00093">
    <property type="entry name" value="SERPIN"/>
    <property type="match status" value="1"/>
</dbReference>
<dbReference type="InterPro" id="IPR023795">
    <property type="entry name" value="Serpin_CS"/>
</dbReference>
<keyword evidence="4" id="KW-0646">Protease inhibitor</keyword>
<dbReference type="PANTHER" id="PTHR11461">
    <property type="entry name" value="SERINE PROTEASE INHIBITOR, SERPIN"/>
    <property type="match status" value="1"/>
</dbReference>
<keyword evidence="5" id="KW-0732">Signal</keyword>
<dbReference type="Gene3D" id="3.30.497.10">
    <property type="entry name" value="Antithrombin, subunit I, domain 2"/>
    <property type="match status" value="1"/>
</dbReference>
<dbReference type="SUPFAM" id="SSF56574">
    <property type="entry name" value="Serpins"/>
    <property type="match status" value="1"/>
</dbReference>
<reference evidence="10" key="1">
    <citation type="journal article" date="2022" name="bioRxiv">
        <title>Sequencing and chromosome-scale assembly of the giantPleurodeles waltlgenome.</title>
        <authorList>
            <person name="Brown T."/>
            <person name="Elewa A."/>
            <person name="Iarovenko S."/>
            <person name="Subramanian E."/>
            <person name="Araus A.J."/>
            <person name="Petzold A."/>
            <person name="Susuki M."/>
            <person name="Suzuki K.-i.T."/>
            <person name="Hayashi T."/>
            <person name="Toyoda A."/>
            <person name="Oliveira C."/>
            <person name="Osipova E."/>
            <person name="Leigh N.D."/>
            <person name="Simon A."/>
            <person name="Yun M.H."/>
        </authorList>
    </citation>
    <scope>NUCLEOTIDE SEQUENCE</scope>
    <source>
        <strain evidence="10">20211129_DDA</strain>
        <tissue evidence="10">Liver</tissue>
    </source>
</reference>
<dbReference type="InterPro" id="IPR042178">
    <property type="entry name" value="Serpin_sf_1"/>
</dbReference>
<evidence type="ECO:0000256" key="7">
    <source>
        <dbReference type="ARBA" id="ARBA00023180"/>
    </source>
</evidence>
<dbReference type="FunFam" id="3.30.497.10:FF:000005">
    <property type="entry name" value="serpin I2 isoform X1"/>
    <property type="match status" value="1"/>
</dbReference>
<keyword evidence="7" id="KW-0325">Glycoprotein</keyword>
<accession>A0AAV7LA68</accession>
<keyword evidence="11" id="KW-1185">Reference proteome</keyword>
<keyword evidence="3" id="KW-0964">Secreted</keyword>
<comment type="similarity">
    <text evidence="2 8">Belongs to the serpin family.</text>
</comment>
<dbReference type="PROSITE" id="PS00284">
    <property type="entry name" value="SERPIN"/>
    <property type="match status" value="1"/>
</dbReference>
<dbReference type="GO" id="GO:0005615">
    <property type="term" value="C:extracellular space"/>
    <property type="evidence" value="ECO:0007669"/>
    <property type="project" value="InterPro"/>
</dbReference>
<dbReference type="GO" id="GO:0004867">
    <property type="term" value="F:serine-type endopeptidase inhibitor activity"/>
    <property type="evidence" value="ECO:0007669"/>
    <property type="project" value="UniProtKB-KW"/>
</dbReference>
<proteinExistence type="inferred from homology"/>
<dbReference type="FunFam" id="2.10.310.10:FF:000001">
    <property type="entry name" value="Serpin family A member 1"/>
    <property type="match status" value="1"/>
</dbReference>
<evidence type="ECO:0000256" key="3">
    <source>
        <dbReference type="ARBA" id="ARBA00022525"/>
    </source>
</evidence>
<evidence type="ECO:0000313" key="11">
    <source>
        <dbReference type="Proteomes" id="UP001066276"/>
    </source>
</evidence>
<comment type="caution">
    <text evidence="10">The sequence shown here is derived from an EMBL/GenBank/DDBJ whole genome shotgun (WGS) entry which is preliminary data.</text>
</comment>
<evidence type="ECO:0000256" key="6">
    <source>
        <dbReference type="ARBA" id="ARBA00022900"/>
    </source>
</evidence>
<feature type="domain" description="Serpin" evidence="9">
    <location>
        <begin position="1"/>
        <end position="334"/>
    </location>
</feature>
<keyword evidence="6" id="KW-0722">Serine protease inhibitor</keyword>
<evidence type="ECO:0000256" key="4">
    <source>
        <dbReference type="ARBA" id="ARBA00022690"/>
    </source>
</evidence>
<evidence type="ECO:0000256" key="1">
    <source>
        <dbReference type="ARBA" id="ARBA00004613"/>
    </source>
</evidence>
<dbReference type="InterPro" id="IPR000215">
    <property type="entry name" value="Serpin_fam"/>
</dbReference>
<name>A0AAV7LA68_PLEWA</name>
<evidence type="ECO:0000313" key="10">
    <source>
        <dbReference type="EMBL" id="KAJ1087892.1"/>
    </source>
</evidence>
<evidence type="ECO:0000259" key="9">
    <source>
        <dbReference type="SMART" id="SM00093"/>
    </source>
</evidence>
<gene>
    <name evidence="10" type="ORF">NDU88_001051</name>
</gene>
<dbReference type="InterPro" id="IPR042185">
    <property type="entry name" value="Serpin_sf_2"/>
</dbReference>
<dbReference type="Pfam" id="PF00079">
    <property type="entry name" value="Serpin"/>
    <property type="match status" value="1"/>
</dbReference>
<comment type="subcellular location">
    <subcellularLocation>
        <location evidence="1">Secreted</location>
    </subcellularLocation>
</comment>
<organism evidence="10 11">
    <name type="scientific">Pleurodeles waltl</name>
    <name type="common">Iberian ribbed newt</name>
    <dbReference type="NCBI Taxonomy" id="8319"/>
    <lineage>
        <taxon>Eukaryota</taxon>
        <taxon>Metazoa</taxon>
        <taxon>Chordata</taxon>
        <taxon>Craniata</taxon>
        <taxon>Vertebrata</taxon>
        <taxon>Euteleostomi</taxon>
        <taxon>Amphibia</taxon>
        <taxon>Batrachia</taxon>
        <taxon>Caudata</taxon>
        <taxon>Salamandroidea</taxon>
        <taxon>Salamandridae</taxon>
        <taxon>Pleurodelinae</taxon>
        <taxon>Pleurodeles</taxon>
    </lineage>
</organism>
<dbReference type="Gene3D" id="2.30.39.10">
    <property type="entry name" value="Alpha-1-antitrypsin, domain 1"/>
    <property type="match status" value="1"/>
</dbReference>
<evidence type="ECO:0000256" key="8">
    <source>
        <dbReference type="RuleBase" id="RU000411"/>
    </source>
</evidence>
<evidence type="ECO:0000256" key="2">
    <source>
        <dbReference type="ARBA" id="ARBA00009500"/>
    </source>
</evidence>
<protein>
    <recommendedName>
        <fullName evidence="9">Serpin domain-containing protein</fullName>
    </recommendedName>
</protein>
<dbReference type="InterPro" id="IPR036186">
    <property type="entry name" value="Serpin_sf"/>
</dbReference>
<sequence>MVQLGARGTARQQLREALKLYGTEESKELSGFKTLFSAISDKNKESTFTLASALYLQDGFRVKEEYLHSNKDFFQSDIKLVNFQHAKTAAETINAWVERKTHGKIQNLISSEDVGALTKLVLVNAIYFRGEWKYKFRTENTNLMEFTEKYGSVTKIPTMHLQLRTKIGSFSDKNVSYQVLELPYKGEAISLILVLPAESVTIEEMEKVITADLIKACIFEMEEEDVEVSLPRFKIEHKLDLKKSLHMLNVTEIFNHGCDLSGITEPADIYVSNVVQKVSIEINEDGSEAAASTGMDISAMSMVRYQFVANRPFMFIIKENLLGSILFMGKLTNPGTKPARGRDMDSL</sequence>
<evidence type="ECO:0000256" key="5">
    <source>
        <dbReference type="ARBA" id="ARBA00022729"/>
    </source>
</evidence>
<dbReference type="Proteomes" id="UP001066276">
    <property type="component" value="Chromosome 11"/>
</dbReference>
<dbReference type="InterPro" id="IPR023796">
    <property type="entry name" value="Serpin_dom"/>
</dbReference>